<dbReference type="AlphaFoldDB" id="R9H264"/>
<evidence type="ECO:0008006" key="3">
    <source>
        <dbReference type="Google" id="ProtNLM"/>
    </source>
</evidence>
<accession>R9H264</accession>
<dbReference type="HOGENOM" id="CLU_089217_1_0_10"/>
<dbReference type="PATRIC" id="fig|1235785.3.peg.4246"/>
<proteinExistence type="predicted"/>
<evidence type="ECO:0000313" key="1">
    <source>
        <dbReference type="EMBL" id="EOR98008.1"/>
    </source>
</evidence>
<comment type="caution">
    <text evidence="1">The sequence shown here is derived from an EMBL/GenBank/DDBJ whole genome shotgun (WGS) entry which is preliminary data.</text>
</comment>
<dbReference type="Gene3D" id="1.50.10.20">
    <property type="match status" value="1"/>
</dbReference>
<reference evidence="1 2" key="1">
    <citation type="submission" date="2013-04" db="EMBL/GenBank/DDBJ databases">
        <title>The Genome Sequence of Bacteroides thetaiotaomicron dnLKV9.</title>
        <authorList>
            <consortium name="The Broad Institute Genomics Platform"/>
            <consortium name="The Broad Institute Genome Sequencing Center for Infectious Disease"/>
            <person name="Earl A."/>
            <person name="Xavier R."/>
            <person name="Kuhn K."/>
            <person name="Stappenbeck T."/>
            <person name="Walker B."/>
            <person name="Young S."/>
            <person name="Zeng Q."/>
            <person name="Gargeya S."/>
            <person name="Fitzgerald M."/>
            <person name="Haas B."/>
            <person name="Abouelleil A."/>
            <person name="Allen A.W."/>
            <person name="Alvarado L."/>
            <person name="Arachchi H.M."/>
            <person name="Berlin A.M."/>
            <person name="Chapman S.B."/>
            <person name="Gainer-Dewar J."/>
            <person name="Goldberg J."/>
            <person name="Griggs A."/>
            <person name="Gujja S."/>
            <person name="Hansen M."/>
            <person name="Howarth C."/>
            <person name="Imamovic A."/>
            <person name="Ireland A."/>
            <person name="Larimer J."/>
            <person name="McCowan C."/>
            <person name="Murphy C."/>
            <person name="Pearson M."/>
            <person name="Poon T.W."/>
            <person name="Priest M."/>
            <person name="Roberts A."/>
            <person name="Saif S."/>
            <person name="Shea T."/>
            <person name="Sisk P."/>
            <person name="Sykes S."/>
            <person name="Wortman J."/>
            <person name="Nusbaum C."/>
            <person name="Birren B."/>
        </authorList>
    </citation>
    <scope>NUCLEOTIDE SEQUENCE [LARGE SCALE GENOMIC DNA]</scope>
    <source>
        <strain evidence="2">dnLKV9</strain>
    </source>
</reference>
<dbReference type="SUPFAM" id="SSF158745">
    <property type="entry name" value="LanC-like"/>
    <property type="match status" value="1"/>
</dbReference>
<dbReference type="RefSeq" id="WP_016269553.1">
    <property type="nucleotide sequence ID" value="NZ_KE159461.1"/>
</dbReference>
<dbReference type="EMBL" id="ASSM01000015">
    <property type="protein sequence ID" value="EOR98008.1"/>
    <property type="molecule type" value="Genomic_DNA"/>
</dbReference>
<protein>
    <recommendedName>
        <fullName evidence="3">Lanthionine synthetase C-like protein</fullName>
    </recommendedName>
</protein>
<evidence type="ECO:0000313" key="2">
    <source>
        <dbReference type="Proteomes" id="UP000014207"/>
    </source>
</evidence>
<name>R9H264_BACT4</name>
<organism evidence="1 2">
    <name type="scientific">Bacteroides thetaiotaomicron dnLKV9</name>
    <dbReference type="NCBI Taxonomy" id="1235785"/>
    <lineage>
        <taxon>Bacteria</taxon>
        <taxon>Pseudomonadati</taxon>
        <taxon>Bacteroidota</taxon>
        <taxon>Bacteroidia</taxon>
        <taxon>Bacteroidales</taxon>
        <taxon>Bacteroidaceae</taxon>
        <taxon>Bacteroides</taxon>
    </lineage>
</organism>
<gene>
    <name evidence="1" type="ORF">C799_04221</name>
</gene>
<sequence length="239" mass="27829">MFEKDDQIVRFSLQQRILNSLLLTTRFLNDPGLLYGKMGILLVLVEYNKLYPDRISEDYIGELIEELWDDIHDELPFNFSKGLCGIGWGVEFLIHNNIIEGEGKEICAEIDWKIMQTDPRRIKDLSLENGMEGLLRYVLVHIGHALQQNKSLPFDETYCYDLFQTVNVLMQSNSKCSSIYYFIKQYVAFYSSNERPEIKLFLDELVTNVSFDENKLWDYSLGLRCGLAGILLKNMILNI</sequence>
<dbReference type="Proteomes" id="UP000014207">
    <property type="component" value="Unassembled WGS sequence"/>
</dbReference>